<dbReference type="Proteomes" id="UP000054097">
    <property type="component" value="Unassembled WGS sequence"/>
</dbReference>
<dbReference type="AlphaFoldDB" id="A0A0C3ARL5"/>
<protein>
    <submittedName>
        <fullName evidence="2">Uncharacterized protein</fullName>
    </submittedName>
</protein>
<feature type="region of interest" description="Disordered" evidence="1">
    <location>
        <begin position="41"/>
        <end position="95"/>
    </location>
</feature>
<proteinExistence type="predicted"/>
<feature type="compositionally biased region" description="Polar residues" evidence="1">
    <location>
        <begin position="52"/>
        <end position="63"/>
    </location>
</feature>
<organism evidence="2 3">
    <name type="scientific">Serendipita vermifera MAFF 305830</name>
    <dbReference type="NCBI Taxonomy" id="933852"/>
    <lineage>
        <taxon>Eukaryota</taxon>
        <taxon>Fungi</taxon>
        <taxon>Dikarya</taxon>
        <taxon>Basidiomycota</taxon>
        <taxon>Agaricomycotina</taxon>
        <taxon>Agaricomycetes</taxon>
        <taxon>Sebacinales</taxon>
        <taxon>Serendipitaceae</taxon>
        <taxon>Serendipita</taxon>
    </lineage>
</organism>
<dbReference type="EMBL" id="KN824350">
    <property type="protein sequence ID" value="KIM22674.1"/>
    <property type="molecule type" value="Genomic_DNA"/>
</dbReference>
<feature type="compositionally biased region" description="Basic and acidic residues" evidence="1">
    <location>
        <begin position="198"/>
        <end position="208"/>
    </location>
</feature>
<gene>
    <name evidence="2" type="ORF">M408DRAFT_322593</name>
</gene>
<keyword evidence="3" id="KW-1185">Reference proteome</keyword>
<feature type="compositionally biased region" description="Polar residues" evidence="1">
    <location>
        <begin position="250"/>
        <end position="259"/>
    </location>
</feature>
<reference evidence="2 3" key="1">
    <citation type="submission" date="2014-04" db="EMBL/GenBank/DDBJ databases">
        <authorList>
            <consortium name="DOE Joint Genome Institute"/>
            <person name="Kuo A."/>
            <person name="Zuccaro A."/>
            <person name="Kohler A."/>
            <person name="Nagy L.G."/>
            <person name="Floudas D."/>
            <person name="Copeland A."/>
            <person name="Barry K.W."/>
            <person name="Cichocki N."/>
            <person name="Veneault-Fourrey C."/>
            <person name="LaButti K."/>
            <person name="Lindquist E.A."/>
            <person name="Lipzen A."/>
            <person name="Lundell T."/>
            <person name="Morin E."/>
            <person name="Murat C."/>
            <person name="Sun H."/>
            <person name="Tunlid A."/>
            <person name="Henrissat B."/>
            <person name="Grigoriev I.V."/>
            <person name="Hibbett D.S."/>
            <person name="Martin F."/>
            <person name="Nordberg H.P."/>
            <person name="Cantor M.N."/>
            <person name="Hua S.X."/>
        </authorList>
    </citation>
    <scope>NUCLEOTIDE SEQUENCE [LARGE SCALE GENOMIC DNA]</scope>
    <source>
        <strain evidence="2 3">MAFF 305830</strain>
    </source>
</reference>
<feature type="compositionally biased region" description="Pro residues" evidence="1">
    <location>
        <begin position="269"/>
        <end position="280"/>
    </location>
</feature>
<sequence length="350" mass="39097">MSQIPPIPRECGKRSCHVILDPSVKGKKCSYHAELERVAKRRQRANKAAQNDSFISPMPNSAESPAFDSRPGTPASRTSNNEQPELRQDASSEVEKTSVKRLKTAVEFANLATLLTAIKQSLDTAEHMKQPFTYRGSYSIALEDVATEQEVACDVANAIWKATGYRFTHNDYPKITKGTHKRMWCCQSSEHAKPHRPVQKEDVKRRENPGWTGSVVAANLISGSKKKPKKKQPPKQPLPLPLAPHQLSQINPNAMTITLSRPPTQTPIQPIPQSEPPVPPRRSLATSDSEVEEPEGEEPKGSRQFCPLELRNMVVYQGMTRVRVNPRVLVLGLADVRASTRTREYKYLPS</sequence>
<dbReference type="STRING" id="933852.A0A0C3ARL5"/>
<reference evidence="3" key="2">
    <citation type="submission" date="2015-01" db="EMBL/GenBank/DDBJ databases">
        <title>Evolutionary Origins and Diversification of the Mycorrhizal Mutualists.</title>
        <authorList>
            <consortium name="DOE Joint Genome Institute"/>
            <consortium name="Mycorrhizal Genomics Consortium"/>
            <person name="Kohler A."/>
            <person name="Kuo A."/>
            <person name="Nagy L.G."/>
            <person name="Floudas D."/>
            <person name="Copeland A."/>
            <person name="Barry K.W."/>
            <person name="Cichocki N."/>
            <person name="Veneault-Fourrey C."/>
            <person name="LaButti K."/>
            <person name="Lindquist E.A."/>
            <person name="Lipzen A."/>
            <person name="Lundell T."/>
            <person name="Morin E."/>
            <person name="Murat C."/>
            <person name="Riley R."/>
            <person name="Ohm R."/>
            <person name="Sun H."/>
            <person name="Tunlid A."/>
            <person name="Henrissat B."/>
            <person name="Grigoriev I.V."/>
            <person name="Hibbett D.S."/>
            <person name="Martin F."/>
        </authorList>
    </citation>
    <scope>NUCLEOTIDE SEQUENCE [LARGE SCALE GENOMIC DNA]</scope>
    <source>
        <strain evidence="3">MAFF 305830</strain>
    </source>
</reference>
<name>A0A0C3ARL5_SERVB</name>
<feature type="compositionally biased region" description="Basic residues" evidence="1">
    <location>
        <begin position="224"/>
        <end position="233"/>
    </location>
</feature>
<feature type="compositionally biased region" description="Basic and acidic residues" evidence="1">
    <location>
        <begin position="84"/>
        <end position="95"/>
    </location>
</feature>
<evidence type="ECO:0000313" key="2">
    <source>
        <dbReference type="EMBL" id="KIM22674.1"/>
    </source>
</evidence>
<accession>A0A0C3ARL5</accession>
<dbReference type="OrthoDB" id="3205748at2759"/>
<feature type="region of interest" description="Disordered" evidence="1">
    <location>
        <begin position="191"/>
        <end position="304"/>
    </location>
</feature>
<evidence type="ECO:0000313" key="3">
    <source>
        <dbReference type="Proteomes" id="UP000054097"/>
    </source>
</evidence>
<dbReference type="HOGENOM" id="CLU_792647_0_0_1"/>
<evidence type="ECO:0000256" key="1">
    <source>
        <dbReference type="SAM" id="MobiDB-lite"/>
    </source>
</evidence>